<gene>
    <name evidence="2" type="ORF">EL26_22465</name>
</gene>
<feature type="chain" id="PRO_5001697874" description="Peptidase MA-like domain-containing protein" evidence="1">
    <location>
        <begin position="28"/>
        <end position="357"/>
    </location>
</feature>
<evidence type="ECO:0000256" key="1">
    <source>
        <dbReference type="SAM" id="SignalP"/>
    </source>
</evidence>
<evidence type="ECO:0000313" key="2">
    <source>
        <dbReference type="EMBL" id="KEO81105.1"/>
    </source>
</evidence>
<organism evidence="2 3">
    <name type="scientific">Tumebacillus flagellatus</name>
    <dbReference type="NCBI Taxonomy" id="1157490"/>
    <lineage>
        <taxon>Bacteria</taxon>
        <taxon>Bacillati</taxon>
        <taxon>Bacillota</taxon>
        <taxon>Bacilli</taxon>
        <taxon>Bacillales</taxon>
        <taxon>Alicyclobacillaceae</taxon>
        <taxon>Tumebacillus</taxon>
    </lineage>
</organism>
<dbReference type="EMBL" id="JMIR01000046">
    <property type="protein sequence ID" value="KEO81105.1"/>
    <property type="molecule type" value="Genomic_DNA"/>
</dbReference>
<dbReference type="OrthoDB" id="2379112at2"/>
<comment type="caution">
    <text evidence="2">The sequence shown here is derived from an EMBL/GenBank/DDBJ whole genome shotgun (WGS) entry which is preliminary data.</text>
</comment>
<evidence type="ECO:0000313" key="3">
    <source>
        <dbReference type="Proteomes" id="UP000027931"/>
    </source>
</evidence>
<evidence type="ECO:0008006" key="4">
    <source>
        <dbReference type="Google" id="ProtNLM"/>
    </source>
</evidence>
<reference evidence="2 3" key="1">
    <citation type="journal article" date="2013" name="Int. J. Syst. Evol. Microbiol.">
        <title>Tumebacillus flagellatus sp. nov., an alpha-amylase/pullulanase-producing bacterium isolated from cassava wastewater.</title>
        <authorList>
            <person name="Wang Q."/>
            <person name="Xie N."/>
            <person name="Qin Y."/>
            <person name="Shen N."/>
            <person name="Zhu J."/>
            <person name="Mi H."/>
            <person name="Huang R."/>
        </authorList>
    </citation>
    <scope>NUCLEOTIDE SEQUENCE [LARGE SCALE GENOMIC DNA]</scope>
    <source>
        <strain evidence="2 3">GST4</strain>
    </source>
</reference>
<protein>
    <recommendedName>
        <fullName evidence="4">Peptidase MA-like domain-containing protein</fullName>
    </recommendedName>
</protein>
<feature type="signal peptide" evidence="1">
    <location>
        <begin position="1"/>
        <end position="27"/>
    </location>
</feature>
<accession>A0A074LKN9</accession>
<dbReference type="RefSeq" id="WP_038094098.1">
    <property type="nucleotide sequence ID" value="NZ_JMIR01000046.1"/>
</dbReference>
<dbReference type="Proteomes" id="UP000027931">
    <property type="component" value="Unassembled WGS sequence"/>
</dbReference>
<keyword evidence="1" id="KW-0732">Signal</keyword>
<sequence>MKKFLLTGLMLAVPLSVFFNQAEPASAAPLTPHYSFVNQWQERLYQEMQMFQNMFSHTSSQLPMPQQMQQQLQDQLNQILSQMNQYQNQQQQQWIDQNIARRSGLRKLPRQSGNGRAQQNVNSGLKLAAGDNGVSQKTLQSAAQILQNISLPTLQTELGAKPSSGTEVALFSSQRSYGQALLQAGVPQNQISAIITNTGGITIGNTIWIPLYNLKNQSDLANVLTHELTHIIFNQQGIGDSLPTWINEGTAWTIGLNGEAQVSQSAVQQETARENQAVSRVAQAGKLLPLNAGEDDILSAGYNVEWVDYLAVQQLIKTYGADEYKAFLADIPQNGVEASFQQHFGQSVEEFEQSFSL</sequence>
<proteinExistence type="predicted"/>
<keyword evidence="3" id="KW-1185">Reference proteome</keyword>
<dbReference type="eggNOG" id="ENOG5030207">
    <property type="taxonomic scope" value="Bacteria"/>
</dbReference>
<name>A0A074LKN9_9BACL</name>
<dbReference type="AlphaFoldDB" id="A0A074LKN9"/>